<feature type="transmembrane region" description="Helical" evidence="2">
    <location>
        <begin position="41"/>
        <end position="60"/>
    </location>
</feature>
<comment type="caution">
    <text evidence="3">The sequence shown here is derived from an EMBL/GenBank/DDBJ whole genome shotgun (WGS) entry which is preliminary data.</text>
</comment>
<gene>
    <name evidence="3" type="ORF">GSF22_13530</name>
</gene>
<reference evidence="3 4" key="1">
    <citation type="submission" date="2019-12" db="EMBL/GenBank/DDBJ databases">
        <title>Whole genome sequencing of endophytic Actinobacterium Micromonospora sp. MPMI6T.</title>
        <authorList>
            <person name="Evv R."/>
            <person name="Podile A.R."/>
        </authorList>
    </citation>
    <scope>NUCLEOTIDE SEQUENCE [LARGE SCALE GENOMIC DNA]</scope>
    <source>
        <strain evidence="3 4">MPMI6</strain>
    </source>
</reference>
<dbReference type="Proteomes" id="UP000823521">
    <property type="component" value="Unassembled WGS sequence"/>
</dbReference>
<feature type="non-terminal residue" evidence="3">
    <location>
        <position position="121"/>
    </location>
</feature>
<organism evidence="3 4">
    <name type="scientific">Micromonospora echinofusca</name>
    <dbReference type="NCBI Taxonomy" id="47858"/>
    <lineage>
        <taxon>Bacteria</taxon>
        <taxon>Bacillati</taxon>
        <taxon>Actinomycetota</taxon>
        <taxon>Actinomycetes</taxon>
        <taxon>Micromonosporales</taxon>
        <taxon>Micromonosporaceae</taxon>
        <taxon>Micromonospora</taxon>
    </lineage>
</organism>
<evidence type="ECO:0000313" key="4">
    <source>
        <dbReference type="Proteomes" id="UP000823521"/>
    </source>
</evidence>
<accession>A0ABS3VRJ2</accession>
<dbReference type="EMBL" id="WVUH01000098">
    <property type="protein sequence ID" value="MBO4207019.1"/>
    <property type="molecule type" value="Genomic_DNA"/>
</dbReference>
<sequence length="121" mass="13386">MSTTQVTRSPRRSAPTIDKGEFPLQEPPGLPETTGGQLTNLLTYLPMIMGSGAMALFYLQPGENRVMLYLTSGLMGLSAIVMAVALLLRAGTERKAKLKGERRDYLRYLGQARKQVRRSVE</sequence>
<evidence type="ECO:0000256" key="1">
    <source>
        <dbReference type="SAM" id="MobiDB-lite"/>
    </source>
</evidence>
<proteinExistence type="predicted"/>
<feature type="region of interest" description="Disordered" evidence="1">
    <location>
        <begin position="1"/>
        <end position="35"/>
    </location>
</feature>
<keyword evidence="2" id="KW-0812">Transmembrane</keyword>
<keyword evidence="4" id="KW-1185">Reference proteome</keyword>
<keyword evidence="2" id="KW-1133">Transmembrane helix</keyword>
<name>A0ABS3VRJ2_MICEH</name>
<feature type="transmembrane region" description="Helical" evidence="2">
    <location>
        <begin position="66"/>
        <end position="88"/>
    </location>
</feature>
<protein>
    <submittedName>
        <fullName evidence="3">Uncharacterized protein</fullName>
    </submittedName>
</protein>
<evidence type="ECO:0000313" key="3">
    <source>
        <dbReference type="EMBL" id="MBO4207019.1"/>
    </source>
</evidence>
<dbReference type="RefSeq" id="WP_208813919.1">
    <property type="nucleotide sequence ID" value="NZ_WVUH01000098.1"/>
</dbReference>
<evidence type="ECO:0000256" key="2">
    <source>
        <dbReference type="SAM" id="Phobius"/>
    </source>
</evidence>
<keyword evidence="2" id="KW-0472">Membrane</keyword>